<evidence type="ECO:0000256" key="2">
    <source>
        <dbReference type="ARBA" id="ARBA00022679"/>
    </source>
</evidence>
<dbReference type="PROSITE" id="PS50994">
    <property type="entry name" value="INTEGRASE"/>
    <property type="match status" value="1"/>
</dbReference>
<dbReference type="Pfam" id="PF00665">
    <property type="entry name" value="rve"/>
    <property type="match status" value="1"/>
</dbReference>
<dbReference type="Gene3D" id="2.40.70.10">
    <property type="entry name" value="Acid Proteases"/>
    <property type="match status" value="1"/>
</dbReference>
<dbReference type="Proteomes" id="UP000237271">
    <property type="component" value="Unassembled WGS sequence"/>
</dbReference>
<dbReference type="EC" id="2.7.7.49" evidence="1"/>
<protein>
    <recommendedName>
        <fullName evidence="1">RNA-directed DNA polymerase</fullName>
        <ecNumber evidence="1">2.7.7.49</ecNumber>
    </recommendedName>
</protein>
<dbReference type="GO" id="GO:0015074">
    <property type="term" value="P:DNA integration"/>
    <property type="evidence" value="ECO:0007669"/>
    <property type="project" value="InterPro"/>
</dbReference>
<dbReference type="InterPro" id="IPR050951">
    <property type="entry name" value="Retrovirus_Pol_polyprotein"/>
</dbReference>
<dbReference type="OrthoDB" id="123716at2759"/>
<evidence type="ECO:0000313" key="12">
    <source>
        <dbReference type="EMBL" id="POM61981.1"/>
    </source>
</evidence>
<feature type="coiled-coil region" evidence="8">
    <location>
        <begin position="1192"/>
        <end position="1219"/>
    </location>
</feature>
<dbReference type="GO" id="GO:0003964">
    <property type="term" value="F:RNA-directed DNA polymerase activity"/>
    <property type="evidence" value="ECO:0007669"/>
    <property type="project" value="UniProtKB-KW"/>
</dbReference>
<feature type="domain" description="Reverse transcriptase" evidence="10">
    <location>
        <begin position="438"/>
        <end position="619"/>
    </location>
</feature>
<dbReference type="InterPro" id="IPR012337">
    <property type="entry name" value="RNaseH-like_sf"/>
</dbReference>
<dbReference type="SUPFAM" id="SSF53098">
    <property type="entry name" value="Ribonuclease H-like"/>
    <property type="match status" value="1"/>
</dbReference>
<evidence type="ECO:0000313" key="13">
    <source>
        <dbReference type="Proteomes" id="UP000237271"/>
    </source>
</evidence>
<organism evidence="12 13">
    <name type="scientific">Phytophthora palmivora</name>
    <dbReference type="NCBI Taxonomy" id="4796"/>
    <lineage>
        <taxon>Eukaryota</taxon>
        <taxon>Sar</taxon>
        <taxon>Stramenopiles</taxon>
        <taxon>Oomycota</taxon>
        <taxon>Peronosporomycetes</taxon>
        <taxon>Peronosporales</taxon>
        <taxon>Peronosporaceae</taxon>
        <taxon>Phytophthora</taxon>
    </lineage>
</organism>
<dbReference type="Gene3D" id="3.10.10.10">
    <property type="entry name" value="HIV Type 1 Reverse Transcriptase, subunit A, domain 1"/>
    <property type="match status" value="1"/>
</dbReference>
<keyword evidence="13" id="KW-1185">Reference proteome</keyword>
<dbReference type="PROSITE" id="PS50878">
    <property type="entry name" value="RT_POL"/>
    <property type="match status" value="1"/>
</dbReference>
<feature type="non-terminal residue" evidence="12">
    <location>
        <position position="1220"/>
    </location>
</feature>
<evidence type="ECO:0000256" key="7">
    <source>
        <dbReference type="ARBA" id="ARBA00022918"/>
    </source>
</evidence>
<sequence>MELSVDDCDARVFQYFQDFTRIVEENGLQGLIGSTDPNSPGHKDRMKQRCRLLVENLPPALLQDQIQRLIEFERRDCRTDDVALFDLILEHAKAQQRFFNQSKDSAATAKAKGGTPVTAKPPAAKLNKEAAAKPSVNKPQPVSTRALKTATPPTEGCLFCKGPHWPRECPTATAEQRRATLGKYKEDKQQRVGPIRSKAAGIRNTAYTVKLNGSVEMPYVPDTGADRTILPSSVLRALEAAAPAHVEKYRMSRPVTVVLADGSTKTCTEEVKLDLLLTTAAGVVHVRQVLCLVLESDDDELLLGRDTLSSLGIDVNDMLAQLAGSELLSTEEDEFPVGYELFEEHAVGALSETDTTMKEMVDAAVRNGYPVDRRGELEEILKSTTEVWSTQASAGPPAKVESLQVTLRDDAVPFRCHGRNYPPLQAEFIRGYIRQLLERGLIRKNNASKWASAVVPVRKPGTDNQFRLTIDYRPVNAQTVPVADRMPTQGEVIGAVRGAKHYARFHLPEGFWQFPLHEDSQEIFSFLTPDGVFSPLRVPQGVTDSALHFQAQMQTVLAPMIPRNVICWIDDILIFAKDMDSFLDALQEFFDIVGGHGLRLHPSKSSLFESEVKWCGRLISGDGIRHDPARVEALTTLPLPSTVAELQYFVCVANWLHESLPDFARVVAPLQDKLQSERNKLGRRSRNALNVALQWAGVEEEAFDEVIALIRDSALMTFPDDDCEVCLFVDASQEGYAIILTQVPEWNDTLTVEEQDHRLIVCKGGLFRESQLRWPIIDKEAYPIVKACQNLCYVLQRANGFRLFCDHSNLIYVFAPKVELKKHVRDRLQRWAMRLCGMRYTIEHIPGTTNLWADIVSRWRVSSSVMAAAVRTRRDRPTPVTSLSQLRPLTDAEFVFPTLEDVREAQAVAGRRGREGLHQPSVEEEGVVMVEGKPWIPTAAKDLLSRVFVVAHCGSQGHRGQDVMCTVLSERFYIPLLCKHATFIKNCLLCKHVKGAKQIQRPYGPTFTATKRNEALHYDFLSLGEDYGENSYVLVLKDGLTHYCELFPCASPTAFVAAESVLEWYKRFGCPEFLMSDQGTHFRNHTIELLCSRLKIELRFSPVYSPWLNGTVERLNKDILQVIRALLIEHGLDFHEWSYLLPVVQANLNHSPVRSLHGHAPIELFTGLPAPSALDSIVRPMSGREEVLEINLDQSVDLLDKLRDSLHQLHKEVLDLKERK</sequence>
<feature type="domain" description="Integrase catalytic" evidence="11">
    <location>
        <begin position="1001"/>
        <end position="1169"/>
    </location>
</feature>
<dbReference type="InterPro" id="IPR043502">
    <property type="entry name" value="DNA/RNA_pol_sf"/>
</dbReference>
<evidence type="ECO:0000256" key="8">
    <source>
        <dbReference type="SAM" id="Coils"/>
    </source>
</evidence>
<keyword evidence="6" id="KW-0378">Hydrolase</keyword>
<evidence type="ECO:0000256" key="9">
    <source>
        <dbReference type="SAM" id="MobiDB-lite"/>
    </source>
</evidence>
<dbReference type="Pfam" id="PF13975">
    <property type="entry name" value="gag-asp_proteas"/>
    <property type="match status" value="1"/>
</dbReference>
<feature type="region of interest" description="Disordered" evidence="9">
    <location>
        <begin position="105"/>
        <end position="148"/>
    </location>
</feature>
<keyword evidence="7" id="KW-0695">RNA-directed DNA polymerase</keyword>
<reference evidence="12 13" key="1">
    <citation type="journal article" date="2017" name="Genome Biol. Evol.">
        <title>Phytophthora megakarya and P. palmivora, closely related causal agents of cacao black pod rot, underwent increases in genome sizes and gene numbers by different mechanisms.</title>
        <authorList>
            <person name="Ali S.S."/>
            <person name="Shao J."/>
            <person name="Lary D.J."/>
            <person name="Kronmiller B."/>
            <person name="Shen D."/>
            <person name="Strem M.D."/>
            <person name="Amoako-Attah I."/>
            <person name="Akrofi A.Y."/>
            <person name="Begoude B.A."/>
            <person name="Ten Hoopen G.M."/>
            <person name="Coulibaly K."/>
            <person name="Kebe B.I."/>
            <person name="Melnick R.L."/>
            <person name="Guiltinan M.J."/>
            <person name="Tyler B.M."/>
            <person name="Meinhardt L.W."/>
            <person name="Bailey B.A."/>
        </authorList>
    </citation>
    <scope>NUCLEOTIDE SEQUENCE [LARGE SCALE GENOMIC DNA]</scope>
    <source>
        <strain evidence="13">sbr112.9</strain>
    </source>
</reference>
<dbReference type="InterPro" id="IPR001584">
    <property type="entry name" value="Integrase_cat-core"/>
</dbReference>
<evidence type="ECO:0000256" key="1">
    <source>
        <dbReference type="ARBA" id="ARBA00012493"/>
    </source>
</evidence>
<dbReference type="Gene3D" id="3.30.70.270">
    <property type="match status" value="2"/>
</dbReference>
<dbReference type="InterPro" id="IPR041373">
    <property type="entry name" value="RT_RNaseH"/>
</dbReference>
<comment type="caution">
    <text evidence="12">The sequence shown here is derived from an EMBL/GenBank/DDBJ whole genome shotgun (WGS) entry which is preliminary data.</text>
</comment>
<accession>A0A2P4X8V4</accession>
<keyword evidence="3" id="KW-0548">Nucleotidyltransferase</keyword>
<name>A0A2P4X8V4_9STRA</name>
<dbReference type="Gene3D" id="3.30.420.10">
    <property type="entry name" value="Ribonuclease H-like superfamily/Ribonuclease H"/>
    <property type="match status" value="1"/>
</dbReference>
<dbReference type="Pfam" id="PF17917">
    <property type="entry name" value="RT_RNaseH"/>
    <property type="match status" value="1"/>
</dbReference>
<dbReference type="InterPro" id="IPR000477">
    <property type="entry name" value="RT_dom"/>
</dbReference>
<dbReference type="SUPFAM" id="SSF56672">
    <property type="entry name" value="DNA/RNA polymerases"/>
    <property type="match status" value="1"/>
</dbReference>
<proteinExistence type="predicted"/>
<dbReference type="InterPro" id="IPR036397">
    <property type="entry name" value="RNaseH_sf"/>
</dbReference>
<keyword evidence="8" id="KW-0175">Coiled coil</keyword>
<evidence type="ECO:0000256" key="6">
    <source>
        <dbReference type="ARBA" id="ARBA00022801"/>
    </source>
</evidence>
<dbReference type="AlphaFoldDB" id="A0A2P4X8V4"/>
<evidence type="ECO:0000256" key="5">
    <source>
        <dbReference type="ARBA" id="ARBA00022759"/>
    </source>
</evidence>
<evidence type="ECO:0000256" key="3">
    <source>
        <dbReference type="ARBA" id="ARBA00022695"/>
    </source>
</evidence>
<dbReference type="InterPro" id="IPR021109">
    <property type="entry name" value="Peptidase_aspartic_dom_sf"/>
</dbReference>
<gene>
    <name evidence="12" type="ORF">PHPALM_28920</name>
</gene>
<dbReference type="PANTHER" id="PTHR37984:SF5">
    <property type="entry name" value="PROTEIN NYNRIN-LIKE"/>
    <property type="match status" value="1"/>
</dbReference>
<dbReference type="InterPro" id="IPR043128">
    <property type="entry name" value="Rev_trsase/Diguanyl_cyclase"/>
</dbReference>
<dbReference type="GO" id="GO:0016787">
    <property type="term" value="F:hydrolase activity"/>
    <property type="evidence" value="ECO:0007669"/>
    <property type="project" value="UniProtKB-KW"/>
</dbReference>
<keyword evidence="2" id="KW-0808">Transferase</keyword>
<dbReference type="EMBL" id="NCKW01015707">
    <property type="protein sequence ID" value="POM61981.1"/>
    <property type="molecule type" value="Genomic_DNA"/>
</dbReference>
<evidence type="ECO:0000256" key="4">
    <source>
        <dbReference type="ARBA" id="ARBA00022722"/>
    </source>
</evidence>
<dbReference type="PANTHER" id="PTHR37984">
    <property type="entry name" value="PROTEIN CBG26694"/>
    <property type="match status" value="1"/>
</dbReference>
<evidence type="ECO:0000259" key="10">
    <source>
        <dbReference type="PROSITE" id="PS50878"/>
    </source>
</evidence>
<dbReference type="Pfam" id="PF00078">
    <property type="entry name" value="RVT_1"/>
    <property type="match status" value="1"/>
</dbReference>
<dbReference type="CDD" id="cd01647">
    <property type="entry name" value="RT_LTR"/>
    <property type="match status" value="1"/>
</dbReference>
<evidence type="ECO:0000259" key="11">
    <source>
        <dbReference type="PROSITE" id="PS50994"/>
    </source>
</evidence>
<dbReference type="GO" id="GO:0004519">
    <property type="term" value="F:endonuclease activity"/>
    <property type="evidence" value="ECO:0007669"/>
    <property type="project" value="UniProtKB-KW"/>
</dbReference>
<dbReference type="GO" id="GO:0003676">
    <property type="term" value="F:nucleic acid binding"/>
    <property type="evidence" value="ECO:0007669"/>
    <property type="project" value="InterPro"/>
</dbReference>
<keyword evidence="5" id="KW-0255">Endonuclease</keyword>
<keyword evidence="4" id="KW-0540">Nuclease</keyword>